<dbReference type="AlphaFoldDB" id="A0A2M3ZTB8"/>
<accession>A0A2M3ZTB8</accession>
<reference evidence="2" key="1">
    <citation type="submission" date="2018-01" db="EMBL/GenBank/DDBJ databases">
        <title>An insight into the sialome of Amazonian anophelines.</title>
        <authorList>
            <person name="Ribeiro J.M."/>
            <person name="Scarpassa V."/>
            <person name="Calvo E."/>
        </authorList>
    </citation>
    <scope>NUCLEOTIDE SEQUENCE</scope>
    <source>
        <tissue evidence="2">Salivary glands</tissue>
    </source>
</reference>
<evidence type="ECO:0000256" key="1">
    <source>
        <dbReference type="SAM" id="SignalP"/>
    </source>
</evidence>
<dbReference type="EMBL" id="GGFM01011055">
    <property type="protein sequence ID" value="MBW31806.1"/>
    <property type="molecule type" value="Transcribed_RNA"/>
</dbReference>
<name>A0A2M3ZTB8_9DIPT</name>
<protein>
    <submittedName>
        <fullName evidence="2">Putative secreted peptide</fullName>
    </submittedName>
</protein>
<organism evidence="2">
    <name type="scientific">Anopheles braziliensis</name>
    <dbReference type="NCBI Taxonomy" id="58242"/>
    <lineage>
        <taxon>Eukaryota</taxon>
        <taxon>Metazoa</taxon>
        <taxon>Ecdysozoa</taxon>
        <taxon>Arthropoda</taxon>
        <taxon>Hexapoda</taxon>
        <taxon>Insecta</taxon>
        <taxon>Pterygota</taxon>
        <taxon>Neoptera</taxon>
        <taxon>Endopterygota</taxon>
        <taxon>Diptera</taxon>
        <taxon>Nematocera</taxon>
        <taxon>Culicoidea</taxon>
        <taxon>Culicidae</taxon>
        <taxon>Anophelinae</taxon>
        <taxon>Anopheles</taxon>
    </lineage>
</organism>
<evidence type="ECO:0000313" key="2">
    <source>
        <dbReference type="EMBL" id="MBW31806.1"/>
    </source>
</evidence>
<feature type="signal peptide" evidence="1">
    <location>
        <begin position="1"/>
        <end position="19"/>
    </location>
</feature>
<sequence length="72" mass="8211">MTQFDAFFFSILILRFCSSRWLSRFLLSLPLFSDTSGFFLWTPGHTIHLPPPQHNNTTATIEIAGSSVILCY</sequence>
<keyword evidence="1" id="KW-0732">Signal</keyword>
<feature type="chain" id="PRO_5014850272" evidence="1">
    <location>
        <begin position="20"/>
        <end position="72"/>
    </location>
</feature>
<proteinExistence type="predicted"/>